<dbReference type="HOGENOM" id="CLU_029307_2_0_1"/>
<sequence length="166" mass="17533">MPTASTDIWNIEDEYLKDQAERKKAAAMELVNTESSPAKASLPAPAHGPSGTSIATVTPADTPGSFAAAQSPRPTTVVVISRLSLTRASLLQMGQLALSDDRRVASLQASVPSMIRIALIDAMTPLSTTIDALEARIAVCEHNQGSTEEVMALKAAIAELRKDVDH</sequence>
<reference evidence="2" key="2">
    <citation type="submission" date="2015-06" db="UniProtKB">
        <authorList>
            <consortium name="EnsemblPlants"/>
        </authorList>
    </citation>
    <scope>IDENTIFICATION</scope>
    <source>
        <strain evidence="2">DM1-3 516 R44</strain>
    </source>
</reference>
<feature type="region of interest" description="Disordered" evidence="1">
    <location>
        <begin position="29"/>
        <end position="58"/>
    </location>
</feature>
<accession>M1DPF4</accession>
<evidence type="ECO:0000313" key="3">
    <source>
        <dbReference type="Proteomes" id="UP000011115"/>
    </source>
</evidence>
<evidence type="ECO:0008006" key="4">
    <source>
        <dbReference type="Google" id="ProtNLM"/>
    </source>
</evidence>
<dbReference type="EnsemblPlants" id="PGSC0003DMT400092262">
    <property type="protein sequence ID" value="PGSC0003DMT400092262"/>
    <property type="gene ID" value="PGSC0003DMG400041833"/>
</dbReference>
<name>M1DPF4_SOLTU</name>
<dbReference type="InParanoid" id="M1DPF4"/>
<proteinExistence type="predicted"/>
<evidence type="ECO:0000313" key="2">
    <source>
        <dbReference type="EnsemblPlants" id="PGSC0003DMT400092262"/>
    </source>
</evidence>
<dbReference type="Gramene" id="PGSC0003DMT400092262">
    <property type="protein sequence ID" value="PGSC0003DMT400092262"/>
    <property type="gene ID" value="PGSC0003DMG400041833"/>
</dbReference>
<reference evidence="3" key="1">
    <citation type="journal article" date="2011" name="Nature">
        <title>Genome sequence and analysis of the tuber crop potato.</title>
        <authorList>
            <consortium name="The Potato Genome Sequencing Consortium"/>
        </authorList>
    </citation>
    <scope>NUCLEOTIDE SEQUENCE [LARGE SCALE GENOMIC DNA]</scope>
    <source>
        <strain evidence="3">cv. DM1-3 516 R44</strain>
    </source>
</reference>
<organism evidence="2 3">
    <name type="scientific">Solanum tuberosum</name>
    <name type="common">Potato</name>
    <dbReference type="NCBI Taxonomy" id="4113"/>
    <lineage>
        <taxon>Eukaryota</taxon>
        <taxon>Viridiplantae</taxon>
        <taxon>Streptophyta</taxon>
        <taxon>Embryophyta</taxon>
        <taxon>Tracheophyta</taxon>
        <taxon>Spermatophyta</taxon>
        <taxon>Magnoliopsida</taxon>
        <taxon>eudicotyledons</taxon>
        <taxon>Gunneridae</taxon>
        <taxon>Pentapetalae</taxon>
        <taxon>asterids</taxon>
        <taxon>lamiids</taxon>
        <taxon>Solanales</taxon>
        <taxon>Solanaceae</taxon>
        <taxon>Solanoideae</taxon>
        <taxon>Solaneae</taxon>
        <taxon>Solanum</taxon>
    </lineage>
</organism>
<dbReference type="PaxDb" id="4113-PGSC0003DMT400092262"/>
<evidence type="ECO:0000256" key="1">
    <source>
        <dbReference type="SAM" id="MobiDB-lite"/>
    </source>
</evidence>
<dbReference type="Proteomes" id="UP000011115">
    <property type="component" value="Unassembled WGS sequence"/>
</dbReference>
<feature type="compositionally biased region" description="Low complexity" evidence="1">
    <location>
        <begin position="35"/>
        <end position="45"/>
    </location>
</feature>
<dbReference type="AlphaFoldDB" id="M1DPF4"/>
<keyword evidence="3" id="KW-1185">Reference proteome</keyword>
<protein>
    <recommendedName>
        <fullName evidence="4">Polyprotein protein</fullName>
    </recommendedName>
</protein>